<dbReference type="EMBL" id="GBYB01002252">
    <property type="protein sequence ID" value="JAG72019.1"/>
    <property type="molecule type" value="Transcribed_RNA"/>
</dbReference>
<reference evidence="1" key="1">
    <citation type="submission" date="2015-01" db="EMBL/GenBank/DDBJ databases">
        <title>Transcriptome Assembly of Fopius arisanus.</title>
        <authorList>
            <person name="Geib S."/>
        </authorList>
    </citation>
    <scope>NUCLEOTIDE SEQUENCE</scope>
</reference>
<name>A0A0C9QNQ7_9HYME</name>
<protein>
    <submittedName>
        <fullName evidence="1">ORF51_1 protein</fullName>
    </submittedName>
</protein>
<dbReference type="AlphaFoldDB" id="A0A0C9QNQ7"/>
<evidence type="ECO:0000313" key="1">
    <source>
        <dbReference type="EMBL" id="JAG72019.1"/>
    </source>
</evidence>
<accession>A0A0C9QNQ7</accession>
<sequence length="108" mass="12307">MPELQRRGTMKIIYRSFWRISGWASLLRIVLDIQGDIPGADDVWGCGIGADRNPEILLGSDFRVIAIFLADICIFEDDLKILKLMGQFVTIYSVSIILEKKKKSIINY</sequence>
<gene>
    <name evidence="1" type="primary">ORF51_1</name>
    <name evidence="1" type="ORF">g.55179</name>
</gene>
<proteinExistence type="predicted"/>
<organism evidence="1">
    <name type="scientific">Fopius arisanus</name>
    <dbReference type="NCBI Taxonomy" id="64838"/>
    <lineage>
        <taxon>Eukaryota</taxon>
        <taxon>Metazoa</taxon>
        <taxon>Ecdysozoa</taxon>
        <taxon>Arthropoda</taxon>
        <taxon>Hexapoda</taxon>
        <taxon>Insecta</taxon>
        <taxon>Pterygota</taxon>
        <taxon>Neoptera</taxon>
        <taxon>Endopterygota</taxon>
        <taxon>Hymenoptera</taxon>
        <taxon>Apocrita</taxon>
        <taxon>Ichneumonoidea</taxon>
        <taxon>Braconidae</taxon>
        <taxon>Opiinae</taxon>
        <taxon>Fopius</taxon>
    </lineage>
</organism>